<dbReference type="InterPro" id="IPR044607">
    <property type="entry name" value="RKD-like"/>
</dbReference>
<feature type="region of interest" description="Disordered" evidence="1">
    <location>
        <begin position="57"/>
        <end position="84"/>
    </location>
</feature>
<organism evidence="2 3">
    <name type="scientific">Sphagnum jensenii</name>
    <dbReference type="NCBI Taxonomy" id="128206"/>
    <lineage>
        <taxon>Eukaryota</taxon>
        <taxon>Viridiplantae</taxon>
        <taxon>Streptophyta</taxon>
        <taxon>Embryophyta</taxon>
        <taxon>Bryophyta</taxon>
        <taxon>Sphagnophytina</taxon>
        <taxon>Sphagnopsida</taxon>
        <taxon>Sphagnales</taxon>
        <taxon>Sphagnaceae</taxon>
        <taxon>Sphagnum</taxon>
    </lineage>
</organism>
<gene>
    <name evidence="2" type="ORF">CSSPJE1EN1_LOCUS29080</name>
</gene>
<protein>
    <submittedName>
        <fullName evidence="2">Uncharacterized protein</fullName>
    </submittedName>
</protein>
<reference evidence="2" key="1">
    <citation type="submission" date="2024-02" db="EMBL/GenBank/DDBJ databases">
        <authorList>
            <consortium name="ELIXIR-Norway"/>
            <consortium name="Elixir Norway"/>
        </authorList>
    </citation>
    <scope>NUCLEOTIDE SEQUENCE</scope>
</reference>
<name>A0ABP0VGX8_9BRYO</name>
<evidence type="ECO:0000256" key="1">
    <source>
        <dbReference type="SAM" id="MobiDB-lite"/>
    </source>
</evidence>
<sequence>MEQELGKGPEGKTSVPVMSAVKELEHQKRRMEERPGIELAERTKRLRQACFKASYKKRCQRQTNSNHQETEGDNSGDQLLPMAL</sequence>
<dbReference type="EMBL" id="CAXAQS010000931">
    <property type="protein sequence ID" value="CAK9253702.1"/>
    <property type="molecule type" value="Genomic_DNA"/>
</dbReference>
<accession>A0ABP0VGX8</accession>
<dbReference type="Proteomes" id="UP001497444">
    <property type="component" value="Unassembled WGS sequence"/>
</dbReference>
<evidence type="ECO:0000313" key="2">
    <source>
        <dbReference type="EMBL" id="CAK9253702.1"/>
    </source>
</evidence>
<keyword evidence="3" id="KW-1185">Reference proteome</keyword>
<comment type="caution">
    <text evidence="2">The sequence shown here is derived from an EMBL/GenBank/DDBJ whole genome shotgun (WGS) entry which is preliminary data.</text>
</comment>
<proteinExistence type="predicted"/>
<dbReference type="PANTHER" id="PTHR46373:SF2">
    <property type="entry name" value="RWP-RK DOMAIN-CONTAINING PROTEIN"/>
    <property type="match status" value="1"/>
</dbReference>
<feature type="compositionally biased region" description="Polar residues" evidence="1">
    <location>
        <begin position="61"/>
        <end position="77"/>
    </location>
</feature>
<evidence type="ECO:0000313" key="3">
    <source>
        <dbReference type="Proteomes" id="UP001497444"/>
    </source>
</evidence>
<dbReference type="PANTHER" id="PTHR46373">
    <property type="entry name" value="PROTEIN RKD4"/>
    <property type="match status" value="1"/>
</dbReference>